<name>A0A4S5BLU3_9BURK</name>
<dbReference type="Proteomes" id="UP000306236">
    <property type="component" value="Unassembled WGS sequence"/>
</dbReference>
<feature type="transmembrane region" description="Helical" evidence="1">
    <location>
        <begin position="143"/>
        <end position="160"/>
    </location>
</feature>
<protein>
    <recommendedName>
        <fullName evidence="4">M50 family metallopeptidase</fullName>
    </recommendedName>
</protein>
<dbReference type="RefSeq" id="WP_136406514.1">
    <property type="nucleotide sequence ID" value="NZ_SSWX01000011.1"/>
</dbReference>
<organism evidence="2 3">
    <name type="scientific">Lampropedia aestuarii</name>
    <dbReference type="NCBI Taxonomy" id="2562762"/>
    <lineage>
        <taxon>Bacteria</taxon>
        <taxon>Pseudomonadati</taxon>
        <taxon>Pseudomonadota</taxon>
        <taxon>Betaproteobacteria</taxon>
        <taxon>Burkholderiales</taxon>
        <taxon>Comamonadaceae</taxon>
        <taxon>Lampropedia</taxon>
    </lineage>
</organism>
<evidence type="ECO:0000256" key="1">
    <source>
        <dbReference type="SAM" id="Phobius"/>
    </source>
</evidence>
<dbReference type="AlphaFoldDB" id="A0A4S5BLU3"/>
<dbReference type="OrthoDB" id="8774202at2"/>
<feature type="transmembrane region" description="Helical" evidence="1">
    <location>
        <begin position="108"/>
        <end position="131"/>
    </location>
</feature>
<evidence type="ECO:0008006" key="4">
    <source>
        <dbReference type="Google" id="ProtNLM"/>
    </source>
</evidence>
<evidence type="ECO:0000313" key="2">
    <source>
        <dbReference type="EMBL" id="THJ33239.1"/>
    </source>
</evidence>
<keyword evidence="1" id="KW-1133">Transmembrane helix</keyword>
<accession>A0A4S5BLU3</accession>
<feature type="transmembrane region" description="Helical" evidence="1">
    <location>
        <begin position="172"/>
        <end position="190"/>
    </location>
</feature>
<keyword evidence="3" id="KW-1185">Reference proteome</keyword>
<reference evidence="2 3" key="1">
    <citation type="submission" date="2019-04" db="EMBL/GenBank/DDBJ databases">
        <title>Lampropedia sp YIM MLB12 draf genome.</title>
        <authorList>
            <person name="Wang Y.-X."/>
        </authorList>
    </citation>
    <scope>NUCLEOTIDE SEQUENCE [LARGE SCALE GENOMIC DNA]</scope>
    <source>
        <strain evidence="2 3">YIM MLB12</strain>
    </source>
</reference>
<sequence>MPAPTSATKIRPASPNTWRTWRLAAALLALLLGTRLIAAFAQWPWLYWLLAWPGTVQHEASHWLVAWALQGSPSQFHVWPDWGALWRHSQGGVGGSFSLGSVQFIPNWYNSASVALAPLLLWPISLLWLSLALRAQLWGPRLLWLYLAASSISSAWPSSVDWQLAWQAPGSWPLALGLIALVSGVLWLWLRHWWQRRPPPKSLV</sequence>
<gene>
    <name evidence="2" type="ORF">E8K88_09945</name>
</gene>
<keyword evidence="1" id="KW-0472">Membrane</keyword>
<evidence type="ECO:0000313" key="3">
    <source>
        <dbReference type="Proteomes" id="UP000306236"/>
    </source>
</evidence>
<comment type="caution">
    <text evidence="2">The sequence shown here is derived from an EMBL/GenBank/DDBJ whole genome shotgun (WGS) entry which is preliminary data.</text>
</comment>
<proteinExistence type="predicted"/>
<keyword evidence="1" id="KW-0812">Transmembrane</keyword>
<dbReference type="EMBL" id="SSWX01000011">
    <property type="protein sequence ID" value="THJ33239.1"/>
    <property type="molecule type" value="Genomic_DNA"/>
</dbReference>